<evidence type="ECO:0000313" key="5">
    <source>
        <dbReference type="EMBL" id="KPA36743.1"/>
    </source>
</evidence>
<organism evidence="5 6">
    <name type="scientific">Fusarium langsethiae</name>
    <dbReference type="NCBI Taxonomy" id="179993"/>
    <lineage>
        <taxon>Eukaryota</taxon>
        <taxon>Fungi</taxon>
        <taxon>Dikarya</taxon>
        <taxon>Ascomycota</taxon>
        <taxon>Pezizomycotina</taxon>
        <taxon>Sordariomycetes</taxon>
        <taxon>Hypocreomycetidae</taxon>
        <taxon>Hypocreales</taxon>
        <taxon>Nectriaceae</taxon>
        <taxon>Fusarium</taxon>
    </lineage>
</organism>
<dbReference type="OrthoDB" id="660550at2759"/>
<dbReference type="InterPro" id="IPR021109">
    <property type="entry name" value="Peptidase_aspartic_dom_sf"/>
</dbReference>
<dbReference type="EMBL" id="JXCE01000556">
    <property type="protein sequence ID" value="KPA36743.1"/>
    <property type="molecule type" value="Genomic_DNA"/>
</dbReference>
<evidence type="ECO:0000256" key="1">
    <source>
        <dbReference type="ARBA" id="ARBA00007447"/>
    </source>
</evidence>
<evidence type="ECO:0000256" key="2">
    <source>
        <dbReference type="ARBA" id="ARBA00022750"/>
    </source>
</evidence>
<dbReference type="Proteomes" id="UP000037904">
    <property type="component" value="Unassembled WGS sequence"/>
</dbReference>
<comment type="similarity">
    <text evidence="1 3">Belongs to the peptidase A1 family.</text>
</comment>
<feature type="domain" description="Peptidase A1" evidence="4">
    <location>
        <begin position="126"/>
        <end position="454"/>
    </location>
</feature>
<accession>A0A0M9ENN6</accession>
<dbReference type="AlphaFoldDB" id="A0A0M9ENN6"/>
<gene>
    <name evidence="5" type="ORF">FLAG1_10467</name>
</gene>
<dbReference type="GO" id="GO:0006508">
    <property type="term" value="P:proteolysis"/>
    <property type="evidence" value="ECO:0007669"/>
    <property type="project" value="UniProtKB-KW"/>
</dbReference>
<name>A0A0M9ENN6_FUSLA</name>
<dbReference type="PANTHER" id="PTHR47966">
    <property type="entry name" value="BETA-SITE APP-CLEAVING ENZYME, ISOFORM A-RELATED"/>
    <property type="match status" value="1"/>
</dbReference>
<keyword evidence="3" id="KW-0378">Hydrolase</keyword>
<dbReference type="GO" id="GO:0004190">
    <property type="term" value="F:aspartic-type endopeptidase activity"/>
    <property type="evidence" value="ECO:0007669"/>
    <property type="project" value="UniProtKB-KW"/>
</dbReference>
<evidence type="ECO:0000259" key="4">
    <source>
        <dbReference type="PROSITE" id="PS51767"/>
    </source>
</evidence>
<dbReference type="PROSITE" id="PS00141">
    <property type="entry name" value="ASP_PROTEASE"/>
    <property type="match status" value="1"/>
</dbReference>
<dbReference type="InterPro" id="IPR034164">
    <property type="entry name" value="Pepsin-like_dom"/>
</dbReference>
<comment type="caution">
    <text evidence="5">The sequence shown here is derived from an EMBL/GenBank/DDBJ whole genome shotgun (WGS) entry which is preliminary data.</text>
</comment>
<keyword evidence="3 5" id="KW-0645">Protease</keyword>
<dbReference type="SUPFAM" id="SSF50630">
    <property type="entry name" value="Acid proteases"/>
    <property type="match status" value="1"/>
</dbReference>
<dbReference type="PANTHER" id="PTHR47966:SF51">
    <property type="entry name" value="BETA-SITE APP-CLEAVING ENZYME, ISOFORM A-RELATED"/>
    <property type="match status" value="1"/>
</dbReference>
<reference evidence="5 6" key="1">
    <citation type="submission" date="2015-04" db="EMBL/GenBank/DDBJ databases">
        <title>The draft genome sequence of Fusarium langsethiae, a T-2/HT-2 mycotoxin producer.</title>
        <authorList>
            <person name="Lysoe E."/>
            <person name="Divon H.H."/>
            <person name="Terzi V."/>
            <person name="Orru L."/>
            <person name="Lamontanara A."/>
            <person name="Kolseth A.-K."/>
            <person name="Frandsen R.J."/>
            <person name="Nielsen K."/>
            <person name="Thrane U."/>
        </authorList>
    </citation>
    <scope>NUCLEOTIDE SEQUENCE [LARGE SCALE GENOMIC DNA]</scope>
    <source>
        <strain evidence="5 6">Fl201059</strain>
    </source>
</reference>
<dbReference type="InterPro" id="IPR001461">
    <property type="entry name" value="Aspartic_peptidase_A1"/>
</dbReference>
<dbReference type="PROSITE" id="PS51767">
    <property type="entry name" value="PEPTIDASE_A1"/>
    <property type="match status" value="1"/>
</dbReference>
<protein>
    <submittedName>
        <fullName evidence="5">Acid protease</fullName>
    </submittedName>
</protein>
<dbReference type="InterPro" id="IPR033121">
    <property type="entry name" value="PEPTIDASE_A1"/>
</dbReference>
<dbReference type="PRINTS" id="PR00792">
    <property type="entry name" value="PEPSIN"/>
</dbReference>
<proteinExistence type="inferred from homology"/>
<dbReference type="CDD" id="cd05471">
    <property type="entry name" value="pepsin_like"/>
    <property type="match status" value="1"/>
</dbReference>
<dbReference type="Gene3D" id="2.40.70.10">
    <property type="entry name" value="Acid Proteases"/>
    <property type="match status" value="2"/>
</dbReference>
<dbReference type="Pfam" id="PF00026">
    <property type="entry name" value="Asp"/>
    <property type="match status" value="1"/>
</dbReference>
<keyword evidence="2 3" id="KW-0064">Aspartyl protease</keyword>
<keyword evidence="6" id="KW-1185">Reference proteome</keyword>
<sequence>MEEAKAEVRRLVDAAFPDGATDIEFYPSDYSSDEDISAAPGSFYLSIGFSDVGIGKIAKRQWNPQQGFHYVLEDPPAPGMAVEDNTWDQERREKENEKIKEGEMGVDNVVLELKSDVKNEKQPTNYRVNIQFGSSPKNQVSLQVDSGSSILWAQSRIQVSQDVPPGRSVVDLTIEDAARFQEGSKAYEIVYGGGKKVAFSLFETTVSIGGLKTPQVFGAAKIAAQENLLPLGILGLGFSADNSPIPFHRTLVVHLVENGMIKRASFALIGPRSEPAGSITPSDEKTRSRGWLVVGNLPDSYHNGITWCSALAEKYRAWVVRLNKVTVNGVVVCEDQLALVDTGSSYLITTEDNCRDIAKLIQGKVGKGALTYPSGGLSDFSFTFGDAAGEATFGLNNEDLSLGPVSGSGDGFLRSPVTYMGFGNRKYDWVLGGIFIDNMISIFDYTGAPRVGFASRSGVDPVITSI</sequence>
<dbReference type="InterPro" id="IPR001969">
    <property type="entry name" value="Aspartic_peptidase_AS"/>
</dbReference>
<evidence type="ECO:0000313" key="6">
    <source>
        <dbReference type="Proteomes" id="UP000037904"/>
    </source>
</evidence>
<evidence type="ECO:0000256" key="3">
    <source>
        <dbReference type="RuleBase" id="RU000454"/>
    </source>
</evidence>